<dbReference type="EMBL" id="KI392664">
    <property type="protein sequence ID" value="ERN11926.1"/>
    <property type="molecule type" value="Genomic_DNA"/>
</dbReference>
<name>W1PW22_AMBTC</name>
<reference evidence="3" key="1">
    <citation type="journal article" date="2013" name="Science">
        <title>The Amborella genome and the evolution of flowering plants.</title>
        <authorList>
            <consortium name="Amborella Genome Project"/>
        </authorList>
    </citation>
    <scope>NUCLEOTIDE SEQUENCE [LARGE SCALE GENOMIC DNA]</scope>
</reference>
<proteinExistence type="predicted"/>
<protein>
    <submittedName>
        <fullName evidence="2">Uncharacterized protein</fullName>
    </submittedName>
</protein>
<sequence length="148" mass="16479">MGPRPASRGGGSIRVCRKRAKLERTRPVVIYVTKSPDVLLRTIELESNHSYHLVNATLGIIHPGAEDPNKSGGEGRKNELLKFKEDRAPRGREGARRGRGKRGRMSRRRLRNRRSSNDGRKRSQGSNRTGQKRSGGRGRSREGSRGSG</sequence>
<dbReference type="Gramene" id="ERN11926">
    <property type="protein sequence ID" value="ERN11926"/>
    <property type="gene ID" value="AMTR_s00020p00246070"/>
</dbReference>
<dbReference type="AlphaFoldDB" id="W1PW22"/>
<dbReference type="HOGENOM" id="CLU_1761221_0_0_1"/>
<feature type="compositionally biased region" description="Basic and acidic residues" evidence="1">
    <location>
        <begin position="139"/>
        <end position="148"/>
    </location>
</feature>
<gene>
    <name evidence="2" type="ORF">AMTR_s00020p00246070</name>
</gene>
<dbReference type="Proteomes" id="UP000017836">
    <property type="component" value="Unassembled WGS sequence"/>
</dbReference>
<evidence type="ECO:0000256" key="1">
    <source>
        <dbReference type="SAM" id="MobiDB-lite"/>
    </source>
</evidence>
<organism evidence="2 3">
    <name type="scientific">Amborella trichopoda</name>
    <dbReference type="NCBI Taxonomy" id="13333"/>
    <lineage>
        <taxon>Eukaryota</taxon>
        <taxon>Viridiplantae</taxon>
        <taxon>Streptophyta</taxon>
        <taxon>Embryophyta</taxon>
        <taxon>Tracheophyta</taxon>
        <taxon>Spermatophyta</taxon>
        <taxon>Magnoliopsida</taxon>
        <taxon>Amborellales</taxon>
        <taxon>Amborellaceae</taxon>
        <taxon>Amborella</taxon>
    </lineage>
</organism>
<feature type="compositionally biased region" description="Basic residues" evidence="1">
    <location>
        <begin position="97"/>
        <end position="114"/>
    </location>
</feature>
<accession>W1PW22</accession>
<keyword evidence="3" id="KW-1185">Reference proteome</keyword>
<evidence type="ECO:0000313" key="2">
    <source>
        <dbReference type="EMBL" id="ERN11926.1"/>
    </source>
</evidence>
<feature type="compositionally biased region" description="Basic and acidic residues" evidence="1">
    <location>
        <begin position="64"/>
        <end position="96"/>
    </location>
</feature>
<evidence type="ECO:0000313" key="3">
    <source>
        <dbReference type="Proteomes" id="UP000017836"/>
    </source>
</evidence>
<feature type="region of interest" description="Disordered" evidence="1">
    <location>
        <begin position="61"/>
        <end position="148"/>
    </location>
</feature>